<evidence type="ECO:0000259" key="9">
    <source>
        <dbReference type="Pfam" id="PF22062"/>
    </source>
</evidence>
<dbReference type="PIRSF" id="PIRSF018300">
    <property type="entry name" value="DNA_pol_alph_2"/>
    <property type="match status" value="1"/>
</dbReference>
<evidence type="ECO:0000256" key="6">
    <source>
        <dbReference type="PIRNR" id="PIRNR018300"/>
    </source>
</evidence>
<dbReference type="InterPro" id="IPR016722">
    <property type="entry name" value="DNA_pol_alpha_bsu"/>
</dbReference>
<dbReference type="Pfam" id="PF04042">
    <property type="entry name" value="DNA_pol_E_B"/>
    <property type="match status" value="1"/>
</dbReference>
<feature type="compositionally biased region" description="Polar residues" evidence="7">
    <location>
        <begin position="104"/>
        <end position="129"/>
    </location>
</feature>
<comment type="similarity">
    <text evidence="2 6">Belongs to the DNA polymerase alpha subunit B family.</text>
</comment>
<feature type="domain" description="DNA polymerase alpha/delta/epsilon subunit B" evidence="8">
    <location>
        <begin position="385"/>
        <end position="609"/>
    </location>
</feature>
<dbReference type="GO" id="GO:0006270">
    <property type="term" value="P:DNA replication initiation"/>
    <property type="evidence" value="ECO:0007669"/>
    <property type="project" value="TreeGrafter"/>
</dbReference>
<comment type="function">
    <text evidence="6">Accessory subunit of the DNA polymerase alpha complex (also known as the alpha DNA polymerase-primase complex) which plays an essential role in the initiation of DNA synthesis.</text>
</comment>
<evidence type="ECO:0000313" key="10">
    <source>
        <dbReference type="EMBL" id="KLT44137.1"/>
    </source>
</evidence>
<proteinExistence type="inferred from homology"/>
<dbReference type="PANTHER" id="PTHR23061">
    <property type="entry name" value="DNA POLYMERASE 2 ALPHA 70 KDA SUBUNIT"/>
    <property type="match status" value="1"/>
</dbReference>
<dbReference type="AlphaFoldDB" id="A0A0J0XSU7"/>
<dbReference type="GO" id="GO:0003677">
    <property type="term" value="F:DNA binding"/>
    <property type="evidence" value="ECO:0007669"/>
    <property type="project" value="InterPro"/>
</dbReference>
<dbReference type="GO" id="GO:0005658">
    <property type="term" value="C:alpha DNA polymerase:primase complex"/>
    <property type="evidence" value="ECO:0007669"/>
    <property type="project" value="TreeGrafter"/>
</dbReference>
<evidence type="ECO:0000256" key="5">
    <source>
        <dbReference type="ARBA" id="ARBA00023242"/>
    </source>
</evidence>
<dbReference type="InterPro" id="IPR007185">
    <property type="entry name" value="DNA_pol_a/d/e_bsu"/>
</dbReference>
<evidence type="ECO:0000256" key="2">
    <source>
        <dbReference type="ARBA" id="ARBA00007299"/>
    </source>
</evidence>
<sequence length="670" mass="72550">MSDDELRTVFPAASDPAILAELRSMAQVYSISAQDLFYKHEAFLLSRPSGLRAKLSTFTLDVARELRKEIQREFSAKRIAATPDKVGVRKRPISSDFGGFLDSLTPQRPNKRLSNSGNLINLPSPTPVTHATPSRTPASASTSSAYRPTKLGVTPGRAPPTSPISGGESPGGGLKPTAQPFSSRPQPLELLETLNPHLPPGEGVPAGTRPRVAIATTADPKDWEYRYMFEKISVRSEALDEQIDAFAEVIKESYALADLGDPHLPSEDDIYVVGRILSPPTDTAKASSTALYLQSSRMLGGGHVVPLRFAPSGELKVRGGAPGVRGFGLFPGALVCVMGRNGGGNAFVVQEVLQPPPSLPVMTPRDELLDYQQGERLGGSPISVHVVAGPYSLESNLLYEPLEALIEVACDERPDVLVMLGPFVDSSHPLIKAGQLTASPVELFREQVGARLARLHDASPATSVVLIPSVRDLISKHAAYPQAMLDKEGLGLSKKVRMLPNPCTLSINEVHIALASPDVLFHMRREEVFQRAEEADPDPSAPPNPNPQGDPLANLVRHVLGHRHFYPLFPPPEKDAADVNLDVTHWHQLRMLDAPDVLVLPSRLKHFAKTVDGTLAVNPGHLSRTNAPGTFAKITIHPSDPKVLEGNGDADDDLVPHDVYDRARTELWRI</sequence>
<comment type="subcellular location">
    <subcellularLocation>
        <location evidence="1 6">Nucleus</location>
    </subcellularLocation>
</comment>
<accession>A0A0J0XSU7</accession>
<feature type="compositionally biased region" description="Low complexity" evidence="7">
    <location>
        <begin position="131"/>
        <end position="149"/>
    </location>
</feature>
<dbReference type="EMBL" id="KQ087189">
    <property type="protein sequence ID" value="KLT44137.1"/>
    <property type="molecule type" value="Genomic_DNA"/>
</dbReference>
<evidence type="ECO:0000256" key="3">
    <source>
        <dbReference type="ARBA" id="ARBA00018596"/>
    </source>
</evidence>
<dbReference type="RefSeq" id="XP_018280628.1">
    <property type="nucleotide sequence ID" value="XM_018422548.1"/>
</dbReference>
<feature type="region of interest" description="Disordered" evidence="7">
    <location>
        <begin position="97"/>
        <end position="184"/>
    </location>
</feature>
<gene>
    <name evidence="10" type="ORF">CC85DRAFT_283926</name>
</gene>
<protein>
    <recommendedName>
        <fullName evidence="3 6">DNA polymerase alpha subunit B</fullName>
    </recommendedName>
</protein>
<feature type="region of interest" description="Disordered" evidence="7">
    <location>
        <begin position="530"/>
        <end position="553"/>
    </location>
</feature>
<dbReference type="STRING" id="879819.A0A0J0XSU7"/>
<dbReference type="OrthoDB" id="336885at2759"/>
<organism evidence="10 11">
    <name type="scientific">Cutaneotrichosporon oleaginosum</name>
    <dbReference type="NCBI Taxonomy" id="879819"/>
    <lineage>
        <taxon>Eukaryota</taxon>
        <taxon>Fungi</taxon>
        <taxon>Dikarya</taxon>
        <taxon>Basidiomycota</taxon>
        <taxon>Agaricomycotina</taxon>
        <taxon>Tremellomycetes</taxon>
        <taxon>Trichosporonales</taxon>
        <taxon>Trichosporonaceae</taxon>
        <taxon>Cutaneotrichosporon</taxon>
    </lineage>
</organism>
<evidence type="ECO:0000256" key="4">
    <source>
        <dbReference type="ARBA" id="ARBA00022705"/>
    </source>
</evidence>
<keyword evidence="4 6" id="KW-0235">DNA replication</keyword>
<evidence type="ECO:0000256" key="7">
    <source>
        <dbReference type="SAM" id="MobiDB-lite"/>
    </source>
</evidence>
<dbReference type="GeneID" id="28983151"/>
<feature type="domain" description="DNA polymerase alpha subunit B OB" evidence="9">
    <location>
        <begin position="236"/>
        <end position="354"/>
    </location>
</feature>
<keyword evidence="11" id="KW-1185">Reference proteome</keyword>
<dbReference type="Pfam" id="PF22062">
    <property type="entry name" value="OB_DPOA2"/>
    <property type="match status" value="1"/>
</dbReference>
<dbReference type="PANTHER" id="PTHR23061:SF12">
    <property type="entry name" value="DNA POLYMERASE ALPHA SUBUNIT B"/>
    <property type="match status" value="1"/>
</dbReference>
<name>A0A0J0XSU7_9TREE</name>
<evidence type="ECO:0000313" key="11">
    <source>
        <dbReference type="Proteomes" id="UP000053611"/>
    </source>
</evidence>
<dbReference type="Gene3D" id="3.60.21.60">
    <property type="match status" value="2"/>
</dbReference>
<keyword evidence="5 6" id="KW-0539">Nucleus</keyword>
<feature type="compositionally biased region" description="Pro residues" evidence="7">
    <location>
        <begin position="539"/>
        <end position="548"/>
    </location>
</feature>
<evidence type="ECO:0000256" key="1">
    <source>
        <dbReference type="ARBA" id="ARBA00004123"/>
    </source>
</evidence>
<dbReference type="Proteomes" id="UP000053611">
    <property type="component" value="Unassembled WGS sequence"/>
</dbReference>
<evidence type="ECO:0000259" key="8">
    <source>
        <dbReference type="Pfam" id="PF04042"/>
    </source>
</evidence>
<reference evidence="10 11" key="1">
    <citation type="submission" date="2015-03" db="EMBL/GenBank/DDBJ databases">
        <title>Genomics and transcriptomics of the oil-accumulating basidiomycete yeast T. oleaginosus allow insights into substrate utilization and the diverse evolutionary trajectories of mating systems in fungi.</title>
        <authorList>
            <consortium name="DOE Joint Genome Institute"/>
            <person name="Kourist R."/>
            <person name="Kracht O."/>
            <person name="Bracharz F."/>
            <person name="Lipzen A."/>
            <person name="Nolan M."/>
            <person name="Ohm R."/>
            <person name="Grigoriev I."/>
            <person name="Sun S."/>
            <person name="Heitman J."/>
            <person name="Bruck T."/>
            <person name="Nowrousian M."/>
        </authorList>
    </citation>
    <scope>NUCLEOTIDE SEQUENCE [LARGE SCALE GENOMIC DNA]</scope>
    <source>
        <strain evidence="10 11">IBC0246</strain>
    </source>
</reference>
<dbReference type="InterPro" id="IPR054300">
    <property type="entry name" value="OB_DPOA2"/>
</dbReference>